<proteinExistence type="predicted"/>
<keyword evidence="3" id="KW-1185">Reference proteome</keyword>
<feature type="compositionally biased region" description="Acidic residues" evidence="1">
    <location>
        <begin position="25"/>
        <end position="35"/>
    </location>
</feature>
<comment type="caution">
    <text evidence="2">The sequence shown here is derived from an EMBL/GenBank/DDBJ whole genome shotgun (WGS) entry which is preliminary data.</text>
</comment>
<feature type="region of interest" description="Disordered" evidence="1">
    <location>
        <begin position="1"/>
        <end position="68"/>
    </location>
</feature>
<evidence type="ECO:0000313" key="2">
    <source>
        <dbReference type="EMBL" id="RJG02704.1"/>
    </source>
</evidence>
<dbReference type="AlphaFoldDB" id="A0A3A3G4C9"/>
<name>A0A3A3G4C9_9BURK</name>
<evidence type="ECO:0000256" key="1">
    <source>
        <dbReference type="SAM" id="MobiDB-lite"/>
    </source>
</evidence>
<feature type="compositionally biased region" description="Basic and acidic residues" evidence="1">
    <location>
        <begin position="51"/>
        <end position="68"/>
    </location>
</feature>
<dbReference type="RefSeq" id="WP_119786206.1">
    <property type="nucleotide sequence ID" value="NZ_QYUQ01000002.1"/>
</dbReference>
<organism evidence="2 3">
    <name type="scientific">Noviherbaspirillum sedimenti</name>
    <dbReference type="NCBI Taxonomy" id="2320865"/>
    <lineage>
        <taxon>Bacteria</taxon>
        <taxon>Pseudomonadati</taxon>
        <taxon>Pseudomonadota</taxon>
        <taxon>Betaproteobacteria</taxon>
        <taxon>Burkholderiales</taxon>
        <taxon>Oxalobacteraceae</taxon>
        <taxon>Noviherbaspirillum</taxon>
    </lineage>
</organism>
<evidence type="ECO:0000313" key="3">
    <source>
        <dbReference type="Proteomes" id="UP000266327"/>
    </source>
</evidence>
<protein>
    <submittedName>
        <fullName evidence="2">Uncharacterized protein</fullName>
    </submittedName>
</protein>
<sequence>MMKTRYPIVGQRRHRAQRSGRACTDDDDEELDEVESLPRDAEHDEDEIDPDPDRHPAPSEHAQERHSS</sequence>
<dbReference type="Proteomes" id="UP000266327">
    <property type="component" value="Unassembled WGS sequence"/>
</dbReference>
<reference evidence="3" key="1">
    <citation type="submission" date="2018-09" db="EMBL/GenBank/DDBJ databases">
        <authorList>
            <person name="Zhu H."/>
        </authorList>
    </citation>
    <scope>NUCLEOTIDE SEQUENCE [LARGE SCALE GENOMIC DNA]</scope>
    <source>
        <strain evidence="3">K1S02-23</strain>
    </source>
</reference>
<dbReference type="EMBL" id="QYUQ01000002">
    <property type="protein sequence ID" value="RJG02704.1"/>
    <property type="molecule type" value="Genomic_DNA"/>
</dbReference>
<gene>
    <name evidence="2" type="ORF">D3878_14890</name>
</gene>
<accession>A0A3A3G4C9</accession>